<protein>
    <submittedName>
        <fullName evidence="1">Uncharacterized protein</fullName>
    </submittedName>
</protein>
<organism evidence="1">
    <name type="scientific">Arundo donax</name>
    <name type="common">Giant reed</name>
    <name type="synonym">Donax arundinaceus</name>
    <dbReference type="NCBI Taxonomy" id="35708"/>
    <lineage>
        <taxon>Eukaryota</taxon>
        <taxon>Viridiplantae</taxon>
        <taxon>Streptophyta</taxon>
        <taxon>Embryophyta</taxon>
        <taxon>Tracheophyta</taxon>
        <taxon>Spermatophyta</taxon>
        <taxon>Magnoliopsida</taxon>
        <taxon>Liliopsida</taxon>
        <taxon>Poales</taxon>
        <taxon>Poaceae</taxon>
        <taxon>PACMAD clade</taxon>
        <taxon>Arundinoideae</taxon>
        <taxon>Arundineae</taxon>
        <taxon>Arundo</taxon>
    </lineage>
</organism>
<proteinExistence type="predicted"/>
<sequence>MVPHRSTEMTSTWNSYRLACPRLTTVEDGCPAMLKFFFPLYFL</sequence>
<accession>A0A0A9BI94</accession>
<reference evidence="1" key="2">
    <citation type="journal article" date="2015" name="Data Brief">
        <title>Shoot transcriptome of the giant reed, Arundo donax.</title>
        <authorList>
            <person name="Barrero R.A."/>
            <person name="Guerrero F.D."/>
            <person name="Moolhuijzen P."/>
            <person name="Goolsby J.A."/>
            <person name="Tidwell J."/>
            <person name="Bellgard S.E."/>
            <person name="Bellgard M.I."/>
        </authorList>
    </citation>
    <scope>NUCLEOTIDE SEQUENCE</scope>
    <source>
        <tissue evidence="1">Shoot tissue taken approximately 20 cm above the soil surface</tissue>
    </source>
</reference>
<name>A0A0A9BI94_ARUDO</name>
<reference evidence="1" key="1">
    <citation type="submission" date="2014-09" db="EMBL/GenBank/DDBJ databases">
        <authorList>
            <person name="Magalhaes I.L.F."/>
            <person name="Oliveira U."/>
            <person name="Santos F.R."/>
            <person name="Vidigal T.H.D.A."/>
            <person name="Brescovit A.D."/>
            <person name="Santos A.J."/>
        </authorList>
    </citation>
    <scope>NUCLEOTIDE SEQUENCE</scope>
    <source>
        <tissue evidence="1">Shoot tissue taken approximately 20 cm above the soil surface</tissue>
    </source>
</reference>
<dbReference type="EMBL" id="GBRH01234226">
    <property type="protein sequence ID" value="JAD63669.1"/>
    <property type="molecule type" value="Transcribed_RNA"/>
</dbReference>
<evidence type="ECO:0000313" key="1">
    <source>
        <dbReference type="EMBL" id="JAD63669.1"/>
    </source>
</evidence>
<dbReference type="AlphaFoldDB" id="A0A0A9BI94"/>